<dbReference type="CDD" id="cd00082">
    <property type="entry name" value="HisKA"/>
    <property type="match status" value="1"/>
</dbReference>
<evidence type="ECO:0000256" key="2">
    <source>
        <dbReference type="ARBA" id="ARBA00012438"/>
    </source>
</evidence>
<evidence type="ECO:0000313" key="12">
    <source>
        <dbReference type="EMBL" id="MCF6138622.1"/>
    </source>
</evidence>
<evidence type="ECO:0000256" key="3">
    <source>
        <dbReference type="ARBA" id="ARBA00022553"/>
    </source>
</evidence>
<dbReference type="PANTHER" id="PTHR43065:SF34">
    <property type="entry name" value="SPORULATION KINASE A"/>
    <property type="match status" value="1"/>
</dbReference>
<keyword evidence="5" id="KW-0547">Nucleotide-binding</keyword>
<organism evidence="12 13">
    <name type="scientific">Pseudalkalibacillus berkeleyi</name>
    <dbReference type="NCBI Taxonomy" id="1069813"/>
    <lineage>
        <taxon>Bacteria</taxon>
        <taxon>Bacillati</taxon>
        <taxon>Bacillota</taxon>
        <taxon>Bacilli</taxon>
        <taxon>Bacillales</taxon>
        <taxon>Fictibacillaceae</taxon>
        <taxon>Pseudalkalibacillus</taxon>
    </lineage>
</organism>
<dbReference type="Pfam" id="PF08447">
    <property type="entry name" value="PAS_3"/>
    <property type="match status" value="1"/>
</dbReference>
<dbReference type="CDD" id="cd00130">
    <property type="entry name" value="PAS"/>
    <property type="match status" value="1"/>
</dbReference>
<protein>
    <recommendedName>
        <fullName evidence="2">histidine kinase</fullName>
        <ecNumber evidence="2">2.7.13.3</ecNumber>
    </recommendedName>
</protein>
<dbReference type="InterPro" id="IPR036097">
    <property type="entry name" value="HisK_dim/P_sf"/>
</dbReference>
<dbReference type="EC" id="2.7.13.3" evidence="2"/>
<dbReference type="Gene3D" id="1.10.287.130">
    <property type="match status" value="1"/>
</dbReference>
<dbReference type="EMBL" id="JAKIJS010000001">
    <property type="protein sequence ID" value="MCF6138622.1"/>
    <property type="molecule type" value="Genomic_DNA"/>
</dbReference>
<feature type="coiled-coil region" evidence="9">
    <location>
        <begin position="1"/>
        <end position="35"/>
    </location>
</feature>
<dbReference type="Gene3D" id="3.30.565.10">
    <property type="entry name" value="Histidine kinase-like ATPase, C-terminal domain"/>
    <property type="match status" value="1"/>
</dbReference>
<keyword evidence="4" id="KW-0808">Transferase</keyword>
<evidence type="ECO:0000256" key="6">
    <source>
        <dbReference type="ARBA" id="ARBA00022777"/>
    </source>
</evidence>
<evidence type="ECO:0000256" key="7">
    <source>
        <dbReference type="ARBA" id="ARBA00022840"/>
    </source>
</evidence>
<evidence type="ECO:0000256" key="4">
    <source>
        <dbReference type="ARBA" id="ARBA00022679"/>
    </source>
</evidence>
<keyword evidence="13" id="KW-1185">Reference proteome</keyword>
<proteinExistence type="predicted"/>
<evidence type="ECO:0000256" key="8">
    <source>
        <dbReference type="ARBA" id="ARBA00023012"/>
    </source>
</evidence>
<dbReference type="SMART" id="SM00388">
    <property type="entry name" value="HisKA"/>
    <property type="match status" value="1"/>
</dbReference>
<keyword evidence="8" id="KW-0902">Two-component regulatory system</keyword>
<dbReference type="InterPro" id="IPR013655">
    <property type="entry name" value="PAS_fold_3"/>
</dbReference>
<evidence type="ECO:0000256" key="1">
    <source>
        <dbReference type="ARBA" id="ARBA00000085"/>
    </source>
</evidence>
<dbReference type="PROSITE" id="PS50109">
    <property type="entry name" value="HIS_KIN"/>
    <property type="match status" value="1"/>
</dbReference>
<dbReference type="Gene3D" id="3.30.450.20">
    <property type="entry name" value="PAS domain"/>
    <property type="match status" value="2"/>
</dbReference>
<dbReference type="Proteomes" id="UP001649381">
    <property type="component" value="Unassembled WGS sequence"/>
</dbReference>
<gene>
    <name evidence="12" type="ORF">L2716_12865</name>
</gene>
<dbReference type="InterPro" id="IPR003594">
    <property type="entry name" value="HATPase_dom"/>
</dbReference>
<dbReference type="InterPro" id="IPR003661">
    <property type="entry name" value="HisK_dim/P_dom"/>
</dbReference>
<dbReference type="SUPFAM" id="SSF55785">
    <property type="entry name" value="PYP-like sensor domain (PAS domain)"/>
    <property type="match status" value="2"/>
</dbReference>
<keyword evidence="3" id="KW-0597">Phosphoprotein</keyword>
<dbReference type="SUPFAM" id="SSF55874">
    <property type="entry name" value="ATPase domain of HSP90 chaperone/DNA topoisomerase II/histidine kinase"/>
    <property type="match status" value="1"/>
</dbReference>
<dbReference type="PRINTS" id="PR00344">
    <property type="entry name" value="BCTRLSENSOR"/>
</dbReference>
<keyword evidence="6" id="KW-0418">Kinase</keyword>
<reference evidence="12 13" key="1">
    <citation type="submission" date="2022-01" db="EMBL/GenBank/DDBJ databases">
        <title>Alkalihalobacillus sp. EGI L200015, a novel bacterium isolated from a salt lake sediment.</title>
        <authorList>
            <person name="Gao L."/>
            <person name="Fang B.-Z."/>
            <person name="Li W.-J."/>
        </authorList>
    </citation>
    <scope>NUCLEOTIDE SEQUENCE [LARGE SCALE GENOMIC DNA]</scope>
    <source>
        <strain evidence="12 13">KCTC 12718</strain>
    </source>
</reference>
<dbReference type="InterPro" id="IPR004358">
    <property type="entry name" value="Sig_transdc_His_kin-like_C"/>
</dbReference>
<name>A0ABS9H457_9BACL</name>
<feature type="domain" description="PAS" evidence="11">
    <location>
        <begin position="151"/>
        <end position="221"/>
    </location>
</feature>
<dbReference type="SMART" id="SM00387">
    <property type="entry name" value="HATPase_c"/>
    <property type="match status" value="1"/>
</dbReference>
<evidence type="ECO:0000259" key="11">
    <source>
        <dbReference type="PROSITE" id="PS50112"/>
    </source>
</evidence>
<dbReference type="InterPro" id="IPR000014">
    <property type="entry name" value="PAS"/>
</dbReference>
<evidence type="ECO:0000313" key="13">
    <source>
        <dbReference type="Proteomes" id="UP001649381"/>
    </source>
</evidence>
<dbReference type="InterPro" id="IPR005467">
    <property type="entry name" value="His_kinase_dom"/>
</dbReference>
<sequence>MELTEKRVSELESELKLLKTEKQKLLEELSHVEEVLHHVDCVLFKFIRRADERFEYTFLSGRTAKHNNILVDEIVGKTPEDLFDKEIAAYLNLKYKQAYDGEKVTLEVTYESAIYSVVLLPRKLNGLTIEVVGTATDISEKKQMEDEIVSTERKFQAIFEEALDAILLFDHTGVPIDANPAASHLLGFSIDEIKRAEHFKILDPEIRERIPDSLKKLLELGKITGESRVTNKDGSVRYVEHVTKANILPNVHLTILRDITGRKKMEESIRKSETLHVVGELAAGIGHEIRNPMTSLKGFIQLLKEDLVHFDYYDVIMCEFQRIDAIIAEFMILSKPQAIEMKEASIENILEQAVLHMETQAGVKNIQIHLQMEENLPHIICEKNQLKQVFINLIKNGIESMEDEQNIYININSQEDSIIVEIKDEGCGIPPNILEKIGEPFYTTKDKGTGLGLMISYKIIQNHHGTVDVKSIEGKGTTFTITLPIYQSGTS</sequence>
<comment type="caution">
    <text evidence="12">The sequence shown here is derived from an EMBL/GenBank/DDBJ whole genome shotgun (WGS) entry which is preliminary data.</text>
</comment>
<dbReference type="InterPro" id="IPR036890">
    <property type="entry name" value="HATPase_C_sf"/>
</dbReference>
<accession>A0ABS9H457</accession>
<dbReference type="InterPro" id="IPR035965">
    <property type="entry name" value="PAS-like_dom_sf"/>
</dbReference>
<dbReference type="PANTHER" id="PTHR43065">
    <property type="entry name" value="SENSOR HISTIDINE KINASE"/>
    <property type="match status" value="1"/>
</dbReference>
<evidence type="ECO:0000259" key="10">
    <source>
        <dbReference type="PROSITE" id="PS50109"/>
    </source>
</evidence>
<dbReference type="PROSITE" id="PS50112">
    <property type="entry name" value="PAS"/>
    <property type="match status" value="1"/>
</dbReference>
<dbReference type="GO" id="GO:0005524">
    <property type="term" value="F:ATP binding"/>
    <property type="evidence" value="ECO:0007669"/>
    <property type="project" value="UniProtKB-KW"/>
</dbReference>
<dbReference type="NCBIfam" id="TIGR00229">
    <property type="entry name" value="sensory_box"/>
    <property type="match status" value="1"/>
</dbReference>
<evidence type="ECO:0000256" key="5">
    <source>
        <dbReference type="ARBA" id="ARBA00022741"/>
    </source>
</evidence>
<feature type="domain" description="Histidine kinase" evidence="10">
    <location>
        <begin position="284"/>
        <end position="487"/>
    </location>
</feature>
<dbReference type="SMART" id="SM00091">
    <property type="entry name" value="PAS"/>
    <property type="match status" value="1"/>
</dbReference>
<dbReference type="Pfam" id="PF02518">
    <property type="entry name" value="HATPase_c"/>
    <property type="match status" value="1"/>
</dbReference>
<dbReference type="SUPFAM" id="SSF47384">
    <property type="entry name" value="Homodimeric domain of signal transducing histidine kinase"/>
    <property type="match status" value="1"/>
</dbReference>
<keyword evidence="7 12" id="KW-0067">ATP-binding</keyword>
<evidence type="ECO:0000256" key="9">
    <source>
        <dbReference type="SAM" id="Coils"/>
    </source>
</evidence>
<comment type="catalytic activity">
    <reaction evidence="1">
        <text>ATP + protein L-histidine = ADP + protein N-phospho-L-histidine.</text>
        <dbReference type="EC" id="2.7.13.3"/>
    </reaction>
</comment>
<keyword evidence="9" id="KW-0175">Coiled coil</keyword>
<dbReference type="RefSeq" id="WP_236335871.1">
    <property type="nucleotide sequence ID" value="NZ_JAKIJS010000001.1"/>
</dbReference>
<dbReference type="Pfam" id="PF00512">
    <property type="entry name" value="HisKA"/>
    <property type="match status" value="1"/>
</dbReference>